<reference evidence="4" key="1">
    <citation type="submission" date="2021-02" db="EMBL/GenBank/DDBJ databases">
        <title>Sulfurospirillum tamanensis sp. nov.</title>
        <authorList>
            <person name="Merkel A.Y."/>
        </authorList>
    </citation>
    <scope>NUCLEOTIDE SEQUENCE [LARGE SCALE GENOMIC DNA]</scope>
    <source>
        <strain evidence="4">T05b</strain>
    </source>
</reference>
<protein>
    <submittedName>
        <fullName evidence="3">Cupin domain-containing protein</fullName>
    </submittedName>
</protein>
<evidence type="ECO:0000313" key="3">
    <source>
        <dbReference type="EMBL" id="MBN2963377.1"/>
    </source>
</evidence>
<dbReference type="Proteomes" id="UP000703590">
    <property type="component" value="Unassembled WGS sequence"/>
</dbReference>
<dbReference type="CDD" id="cd02209">
    <property type="entry name" value="cupin_XRE_C"/>
    <property type="match status" value="1"/>
</dbReference>
<dbReference type="Gene3D" id="2.60.120.10">
    <property type="entry name" value="Jelly Rolls"/>
    <property type="match status" value="1"/>
</dbReference>
<evidence type="ECO:0000313" key="4">
    <source>
        <dbReference type="Proteomes" id="UP000703590"/>
    </source>
</evidence>
<dbReference type="InterPro" id="IPR011051">
    <property type="entry name" value="RmlC_Cupin_sf"/>
</dbReference>
<dbReference type="Gene3D" id="1.10.260.40">
    <property type="entry name" value="lambda repressor-like DNA-binding domains"/>
    <property type="match status" value="1"/>
</dbReference>
<dbReference type="SMART" id="SM00530">
    <property type="entry name" value="HTH_XRE"/>
    <property type="match status" value="1"/>
</dbReference>
<dbReference type="SUPFAM" id="SSF47413">
    <property type="entry name" value="lambda repressor-like DNA-binding domains"/>
    <property type="match status" value="1"/>
</dbReference>
<dbReference type="Pfam" id="PF07883">
    <property type="entry name" value="Cupin_2"/>
    <property type="match status" value="1"/>
</dbReference>
<evidence type="ECO:0000256" key="1">
    <source>
        <dbReference type="ARBA" id="ARBA00023125"/>
    </source>
</evidence>
<evidence type="ECO:0000259" key="2">
    <source>
        <dbReference type="PROSITE" id="PS50943"/>
    </source>
</evidence>
<proteinExistence type="predicted"/>
<gene>
    <name evidence="3" type="ORF">JWV37_01160</name>
</gene>
<comment type="caution">
    <text evidence="3">The sequence shown here is derived from an EMBL/GenBank/DDBJ whole genome shotgun (WGS) entry which is preliminary data.</text>
</comment>
<dbReference type="CDD" id="cd00093">
    <property type="entry name" value="HTH_XRE"/>
    <property type="match status" value="1"/>
</dbReference>
<dbReference type="PANTHER" id="PTHR46797:SF1">
    <property type="entry name" value="METHYLPHOSPHONATE SYNTHASE"/>
    <property type="match status" value="1"/>
</dbReference>
<dbReference type="Pfam" id="PF01381">
    <property type="entry name" value="HTH_3"/>
    <property type="match status" value="1"/>
</dbReference>
<sequence>MEEEFSVGKTVKTLRLAQSMSAKDLATQAGISYGMLSQLENGSTQGSVETLRRIAKVLDVTLAQLFADEESPLASGDESALIVRKNARKTISFPDPLYSCQLLTPNLQGNIEFVLVTLQPGRITEEILPHTRGGEECDYVLEGVIEVTLGEKAFTLYAGDCIRFDPSMPHKIENKGDHVATYISAITPPSF</sequence>
<dbReference type="PROSITE" id="PS50943">
    <property type="entry name" value="HTH_CROC1"/>
    <property type="match status" value="1"/>
</dbReference>
<reference evidence="3 4" key="2">
    <citation type="submission" date="2021-02" db="EMBL/GenBank/DDBJ databases">
        <title>Sulfurospirillum tamanensis sp. nov.</title>
        <authorList>
            <person name="Frolova A."/>
            <person name="Merkel A."/>
            <person name="Slobodkin A."/>
        </authorList>
    </citation>
    <scope>NUCLEOTIDE SEQUENCE [LARGE SCALE GENOMIC DNA]</scope>
    <source>
        <strain evidence="3 4">T05b</strain>
    </source>
</reference>
<dbReference type="InterPro" id="IPR010982">
    <property type="entry name" value="Lambda_DNA-bd_dom_sf"/>
</dbReference>
<dbReference type="SUPFAM" id="SSF51182">
    <property type="entry name" value="RmlC-like cupins"/>
    <property type="match status" value="1"/>
</dbReference>
<dbReference type="InterPro" id="IPR014710">
    <property type="entry name" value="RmlC-like_jellyroll"/>
</dbReference>
<keyword evidence="4" id="KW-1185">Reference proteome</keyword>
<accession>A0ABS2WP84</accession>
<dbReference type="InterPro" id="IPR013096">
    <property type="entry name" value="Cupin_2"/>
</dbReference>
<reference evidence="3 4" key="3">
    <citation type="submission" date="2021-02" db="EMBL/GenBank/DDBJ databases">
        <authorList>
            <person name="Merkel A.Y."/>
        </authorList>
    </citation>
    <scope>NUCLEOTIDE SEQUENCE [LARGE SCALE GENOMIC DNA]</scope>
    <source>
        <strain evidence="3 4">T05b</strain>
    </source>
</reference>
<keyword evidence="1" id="KW-0238">DNA-binding</keyword>
<feature type="domain" description="HTH cro/C1-type" evidence="2">
    <location>
        <begin position="11"/>
        <end position="65"/>
    </location>
</feature>
<dbReference type="PANTHER" id="PTHR46797">
    <property type="entry name" value="HTH-TYPE TRANSCRIPTIONAL REGULATOR"/>
    <property type="match status" value="1"/>
</dbReference>
<organism evidence="3 4">
    <name type="scientific">Sulfurospirillum tamanense</name>
    <dbReference type="NCBI Taxonomy" id="2813362"/>
    <lineage>
        <taxon>Bacteria</taxon>
        <taxon>Pseudomonadati</taxon>
        <taxon>Campylobacterota</taxon>
        <taxon>Epsilonproteobacteria</taxon>
        <taxon>Campylobacterales</taxon>
        <taxon>Sulfurospirillaceae</taxon>
        <taxon>Sulfurospirillum</taxon>
    </lineage>
</organism>
<name>A0ABS2WP84_9BACT</name>
<dbReference type="InterPro" id="IPR050807">
    <property type="entry name" value="TransReg_Diox_bact_type"/>
</dbReference>
<dbReference type="InterPro" id="IPR001387">
    <property type="entry name" value="Cro/C1-type_HTH"/>
</dbReference>
<dbReference type="RefSeq" id="WP_205457820.1">
    <property type="nucleotide sequence ID" value="NZ_JAFHKK010000002.1"/>
</dbReference>
<dbReference type="EMBL" id="JAFHKK010000002">
    <property type="protein sequence ID" value="MBN2963377.1"/>
    <property type="molecule type" value="Genomic_DNA"/>
</dbReference>